<gene>
    <name evidence="2" type="ORF">QEH52_16240</name>
</gene>
<accession>A0ABU1AYB2</accession>
<dbReference type="InterPro" id="IPR012341">
    <property type="entry name" value="6hp_glycosidase-like_sf"/>
</dbReference>
<reference evidence="2 3" key="1">
    <citation type="submission" date="2023-04" db="EMBL/GenBank/DDBJ databases">
        <title>A novel bacteria isolated from coastal sediment.</title>
        <authorList>
            <person name="Liu X.-J."/>
            <person name="Du Z.-J."/>
        </authorList>
    </citation>
    <scope>NUCLEOTIDE SEQUENCE [LARGE SCALE GENOMIC DNA]</scope>
    <source>
        <strain evidence="2 3">SDUM461003</strain>
    </source>
</reference>
<feature type="domain" description="Mannosylglycerate hydrolase MGH1-like glycoside hydrolase" evidence="1">
    <location>
        <begin position="58"/>
        <end position="365"/>
    </location>
</feature>
<dbReference type="SUPFAM" id="SSF48208">
    <property type="entry name" value="Six-hairpin glycosidases"/>
    <property type="match status" value="1"/>
</dbReference>
<proteinExistence type="predicted"/>
<dbReference type="Pfam" id="PF22422">
    <property type="entry name" value="MGH1-like_GH"/>
    <property type="match status" value="1"/>
</dbReference>
<organism evidence="2 3">
    <name type="scientific">Thalassobacterium maritimum</name>
    <dbReference type="NCBI Taxonomy" id="3041265"/>
    <lineage>
        <taxon>Bacteria</taxon>
        <taxon>Pseudomonadati</taxon>
        <taxon>Verrucomicrobiota</taxon>
        <taxon>Opitutia</taxon>
        <taxon>Puniceicoccales</taxon>
        <taxon>Coraliomargaritaceae</taxon>
        <taxon>Thalassobacterium</taxon>
    </lineage>
</organism>
<dbReference type="InterPro" id="IPR008928">
    <property type="entry name" value="6-hairpin_glycosidase_sf"/>
</dbReference>
<evidence type="ECO:0000313" key="3">
    <source>
        <dbReference type="Proteomes" id="UP001225316"/>
    </source>
</evidence>
<evidence type="ECO:0000313" key="2">
    <source>
        <dbReference type="EMBL" id="MDQ8209076.1"/>
    </source>
</evidence>
<name>A0ABU1AYB2_9BACT</name>
<dbReference type="InterPro" id="IPR054491">
    <property type="entry name" value="MGH1-like_GH"/>
</dbReference>
<comment type="caution">
    <text evidence="2">The sequence shown here is derived from an EMBL/GenBank/DDBJ whole genome shotgun (WGS) entry which is preliminary data.</text>
</comment>
<sequence length="383" mass="43012">MDIEAIQKKYHQALAGLESNTRTVFGYERAVLIEGGNYPGIWLECGPLEGLVYGRKAPEVAIANHEVFFHHQRADGYLPCWIWGDRVGSSQIQMVVPIAKTALETATLTGNEAFLSKAYQACTAWDRWLSRNRDSRQTGLCEAFCQHDTGHDNSPRFKGLPRTCPDQNAAMCPDAGKLPYLAPDLSASVYGGRTALAEMARHLGRTSETAMWQEKAEALRQKILQHCYDPEDECFYDVDADGAFVKVRGDTLTRVLCEHVVSPATFERIYARHIKNPQAFWAPYPLPSIALNDPSFVRELPPNSWGGASQALTALRAPRWFEHYGKKEDLNELMQRWVEALLAAPEFMQQMNPWTGEFSTSAGYSPAMCVFIDFVDRLKLLDG</sequence>
<evidence type="ECO:0000259" key="1">
    <source>
        <dbReference type="Pfam" id="PF22422"/>
    </source>
</evidence>
<dbReference type="RefSeq" id="WP_308951861.1">
    <property type="nucleotide sequence ID" value="NZ_JARXHW010000050.1"/>
</dbReference>
<keyword evidence="3" id="KW-1185">Reference proteome</keyword>
<dbReference type="EMBL" id="JARXHW010000050">
    <property type="protein sequence ID" value="MDQ8209076.1"/>
    <property type="molecule type" value="Genomic_DNA"/>
</dbReference>
<dbReference type="Proteomes" id="UP001225316">
    <property type="component" value="Unassembled WGS sequence"/>
</dbReference>
<protein>
    <recommendedName>
        <fullName evidence="1">Mannosylglycerate hydrolase MGH1-like glycoside hydrolase domain-containing protein</fullName>
    </recommendedName>
</protein>
<dbReference type="Gene3D" id="1.50.10.10">
    <property type="match status" value="1"/>
</dbReference>